<keyword evidence="2" id="KW-0808">Transferase</keyword>
<evidence type="ECO:0000313" key="2">
    <source>
        <dbReference type="EMBL" id="GAA1997872.1"/>
    </source>
</evidence>
<dbReference type="CDD" id="cd02440">
    <property type="entry name" value="AdoMet_MTases"/>
    <property type="match status" value="1"/>
</dbReference>
<gene>
    <name evidence="2" type="ORF">GCM10009838_73930</name>
</gene>
<dbReference type="PIRSF" id="PIRSF017393">
    <property type="entry name" value="MTase_SAV2177"/>
    <property type="match status" value="1"/>
</dbReference>
<dbReference type="Proteomes" id="UP001499854">
    <property type="component" value="Unassembled WGS sequence"/>
</dbReference>
<dbReference type="RefSeq" id="WP_344661846.1">
    <property type="nucleotide sequence ID" value="NZ_BAAAQM010000061.1"/>
</dbReference>
<evidence type="ECO:0000313" key="3">
    <source>
        <dbReference type="Proteomes" id="UP001499854"/>
    </source>
</evidence>
<sequence length="310" mass="33284">MADQLHQPSNDPTRAAAGGTTGGKAGAAADGTVADPAADPDPLAPGWVPPPELDTTRAHPARIYEYLLGGMHYFDVDREAAETALRHVPQGRAMVQENRAFLARAVRFLAERGLTQFLDLGSGLPGTGNIGAVARSVLPEARIVFVDYDPMVAVHGRALVAGADPAHTAVVMADVRRPAEVLADPELRRVLDLDRPVAVLMAALLHFIAPEEEPHRIVREFLAAVPSGSALVVTHLTDGGHPDQAEAARQAWDRATSQLYVRSDEEIRALFDGLDVVEPGLVPRPLWRPDGEVRPDWKEIWGLAGIGIKP</sequence>
<feature type="compositionally biased region" description="Polar residues" evidence="1">
    <location>
        <begin position="1"/>
        <end position="10"/>
    </location>
</feature>
<dbReference type="Gene3D" id="3.40.50.150">
    <property type="entry name" value="Vaccinia Virus protein VP39"/>
    <property type="match status" value="1"/>
</dbReference>
<keyword evidence="2" id="KW-0489">Methyltransferase</keyword>
<comment type="caution">
    <text evidence="2">The sequence shown here is derived from an EMBL/GenBank/DDBJ whole genome shotgun (WGS) entry which is preliminary data.</text>
</comment>
<dbReference type="Pfam" id="PF04672">
    <property type="entry name" value="Methyltransf_19"/>
    <property type="match status" value="1"/>
</dbReference>
<dbReference type="EMBL" id="BAAAQM010000061">
    <property type="protein sequence ID" value="GAA1997872.1"/>
    <property type="molecule type" value="Genomic_DNA"/>
</dbReference>
<keyword evidence="3" id="KW-1185">Reference proteome</keyword>
<dbReference type="GO" id="GO:0032259">
    <property type="term" value="P:methylation"/>
    <property type="evidence" value="ECO:0007669"/>
    <property type="project" value="UniProtKB-KW"/>
</dbReference>
<name>A0ABP5EK10_9ACTN</name>
<protein>
    <submittedName>
        <fullName evidence="2">SAM-dependent methyltransferase</fullName>
    </submittedName>
</protein>
<reference evidence="3" key="1">
    <citation type="journal article" date="2019" name="Int. J. Syst. Evol. Microbiol.">
        <title>The Global Catalogue of Microorganisms (GCM) 10K type strain sequencing project: providing services to taxonomists for standard genome sequencing and annotation.</title>
        <authorList>
            <consortium name="The Broad Institute Genomics Platform"/>
            <consortium name="The Broad Institute Genome Sequencing Center for Infectious Disease"/>
            <person name="Wu L."/>
            <person name="Ma J."/>
        </authorList>
    </citation>
    <scope>NUCLEOTIDE SEQUENCE [LARGE SCALE GENOMIC DNA]</scope>
    <source>
        <strain evidence="3">JCM 16013</strain>
    </source>
</reference>
<feature type="compositionally biased region" description="Low complexity" evidence="1">
    <location>
        <begin position="26"/>
        <end position="46"/>
    </location>
</feature>
<dbReference type="InterPro" id="IPR006764">
    <property type="entry name" value="SAM_dep_MeTrfase_SAV2177_type"/>
</dbReference>
<dbReference type="InterPro" id="IPR029063">
    <property type="entry name" value="SAM-dependent_MTases_sf"/>
</dbReference>
<evidence type="ECO:0000256" key="1">
    <source>
        <dbReference type="SAM" id="MobiDB-lite"/>
    </source>
</evidence>
<dbReference type="GO" id="GO:0008168">
    <property type="term" value="F:methyltransferase activity"/>
    <property type="evidence" value="ECO:0007669"/>
    <property type="project" value="UniProtKB-KW"/>
</dbReference>
<dbReference type="SUPFAM" id="SSF53335">
    <property type="entry name" value="S-adenosyl-L-methionine-dependent methyltransferases"/>
    <property type="match status" value="1"/>
</dbReference>
<accession>A0ABP5EK10</accession>
<feature type="region of interest" description="Disordered" evidence="1">
    <location>
        <begin position="1"/>
        <end position="55"/>
    </location>
</feature>
<organism evidence="2 3">
    <name type="scientific">Catenulispora subtropica</name>
    <dbReference type="NCBI Taxonomy" id="450798"/>
    <lineage>
        <taxon>Bacteria</taxon>
        <taxon>Bacillati</taxon>
        <taxon>Actinomycetota</taxon>
        <taxon>Actinomycetes</taxon>
        <taxon>Catenulisporales</taxon>
        <taxon>Catenulisporaceae</taxon>
        <taxon>Catenulispora</taxon>
    </lineage>
</organism>
<proteinExistence type="predicted"/>